<dbReference type="RefSeq" id="WP_124970902.1">
    <property type="nucleotide sequence ID" value="NZ_BDQK01000013.1"/>
</dbReference>
<dbReference type="SUPFAM" id="SSF48452">
    <property type="entry name" value="TPR-like"/>
    <property type="match status" value="1"/>
</dbReference>
<dbReference type="AlphaFoldDB" id="A0A401IJ77"/>
<gene>
    <name evidence="2" type="ORF">AsFPU1_2678</name>
</gene>
<dbReference type="Pfam" id="PF13414">
    <property type="entry name" value="TPR_11"/>
    <property type="match status" value="1"/>
</dbReference>
<dbReference type="EMBL" id="BDQK01000013">
    <property type="protein sequence ID" value="GBF81266.1"/>
    <property type="molecule type" value="Genomic_DNA"/>
</dbReference>
<sequence length="308" mass="34705">MINWLTRTQKTSLSWSVLCLIGISIWANPALAGDPFRRSNPRPIGDKTEAAFIAIFRKGNYTEAQKYLLEATKVEGDEPLAHAMQSSLAYSDGNFDQMKAAADNTLATAQKLVSKDPLRGNLYVAVGLFLQGAYTYKTQGPLGAIDKLQKVFDHLELAEQNAPNDPEFNLLKGYLDLILSVNLPFSKPEDAIARFEKYAAPDYMVDRALSSAYRDLKQYDKALDFMNKALVISPDNPELQYLKGQILRKQGKNNKNMVLLKEAYTYFEQAMKKVDQLPKEVQIPLRHDHQAVQQEIEKLAANPTLDKF</sequence>
<evidence type="ECO:0000313" key="2">
    <source>
        <dbReference type="EMBL" id="GBF81266.1"/>
    </source>
</evidence>
<comment type="caution">
    <text evidence="2">The sequence shown here is derived from an EMBL/GenBank/DDBJ whole genome shotgun (WGS) entry which is preliminary data.</text>
</comment>
<dbReference type="PROSITE" id="PS50005">
    <property type="entry name" value="TPR"/>
    <property type="match status" value="1"/>
</dbReference>
<protein>
    <submittedName>
        <fullName evidence="2">Tetratricopeptide repeat domain protein</fullName>
    </submittedName>
</protein>
<accession>A0A401IJ77</accession>
<dbReference type="OrthoDB" id="505056at2"/>
<reference evidence="3" key="1">
    <citation type="submission" date="2017-05" db="EMBL/GenBank/DDBJ databases">
        <title>Physiological properties and genetic analysis related to exopolysaccharide production of fresh-water unicellular cyanobacterium Aphanothece sacrum, Suizenji Nori, that has been cultured as a food source in Japan.</title>
        <authorList>
            <person name="Kanesaki Y."/>
            <person name="Yoshikawa S."/>
            <person name="Ohki K."/>
        </authorList>
    </citation>
    <scope>NUCLEOTIDE SEQUENCE [LARGE SCALE GENOMIC DNA]</scope>
    <source>
        <strain evidence="3">FPU1</strain>
    </source>
</reference>
<feature type="repeat" description="TPR" evidence="1">
    <location>
        <begin position="203"/>
        <end position="236"/>
    </location>
</feature>
<keyword evidence="3" id="KW-1185">Reference proteome</keyword>
<name>A0A401IJ77_APHSA</name>
<dbReference type="InterPro" id="IPR019734">
    <property type="entry name" value="TPR_rpt"/>
</dbReference>
<organism evidence="2 3">
    <name type="scientific">Aphanothece sacrum FPU1</name>
    <dbReference type="NCBI Taxonomy" id="1920663"/>
    <lineage>
        <taxon>Bacteria</taxon>
        <taxon>Bacillati</taxon>
        <taxon>Cyanobacteriota</taxon>
        <taxon>Cyanophyceae</taxon>
        <taxon>Oscillatoriophycideae</taxon>
        <taxon>Chroococcales</taxon>
        <taxon>Aphanothecaceae</taxon>
        <taxon>Aphanothece</taxon>
    </lineage>
</organism>
<dbReference type="InterPro" id="IPR048173">
    <property type="entry name" value="Sll0314-like"/>
</dbReference>
<keyword evidence="1" id="KW-0802">TPR repeat</keyword>
<evidence type="ECO:0000313" key="3">
    <source>
        <dbReference type="Proteomes" id="UP000287247"/>
    </source>
</evidence>
<dbReference type="Gene3D" id="1.25.40.10">
    <property type="entry name" value="Tetratricopeptide repeat domain"/>
    <property type="match status" value="1"/>
</dbReference>
<proteinExistence type="predicted"/>
<dbReference type="InterPro" id="IPR011990">
    <property type="entry name" value="TPR-like_helical_dom_sf"/>
</dbReference>
<evidence type="ECO:0000256" key="1">
    <source>
        <dbReference type="PROSITE-ProRule" id="PRU00339"/>
    </source>
</evidence>
<dbReference type="Proteomes" id="UP000287247">
    <property type="component" value="Unassembled WGS sequence"/>
</dbReference>
<dbReference type="NCBIfam" id="NF041522">
    <property type="entry name" value="TPR_sll0314"/>
    <property type="match status" value="1"/>
</dbReference>